<proteinExistence type="predicted"/>
<feature type="transmembrane region" description="Helical" evidence="7">
    <location>
        <begin position="287"/>
        <end position="311"/>
    </location>
</feature>
<feature type="transmembrane region" description="Helical" evidence="7">
    <location>
        <begin position="61"/>
        <end position="82"/>
    </location>
</feature>
<dbReference type="GO" id="GO:0055085">
    <property type="term" value="P:transmembrane transport"/>
    <property type="evidence" value="ECO:0007669"/>
    <property type="project" value="InterPro"/>
</dbReference>
<dbReference type="Proteomes" id="UP001221217">
    <property type="component" value="Unassembled WGS sequence"/>
</dbReference>
<evidence type="ECO:0000256" key="2">
    <source>
        <dbReference type="ARBA" id="ARBA00022448"/>
    </source>
</evidence>
<dbReference type="GO" id="GO:0016020">
    <property type="term" value="C:membrane"/>
    <property type="evidence" value="ECO:0007669"/>
    <property type="project" value="UniProtKB-SubCell"/>
</dbReference>
<feature type="transmembrane region" description="Helical" evidence="7">
    <location>
        <begin position="195"/>
        <end position="217"/>
    </location>
</feature>
<evidence type="ECO:0000256" key="7">
    <source>
        <dbReference type="SAM" id="Phobius"/>
    </source>
</evidence>
<feature type="transmembrane region" description="Helical" evidence="7">
    <location>
        <begin position="257"/>
        <end position="278"/>
    </location>
</feature>
<dbReference type="InterPro" id="IPR004776">
    <property type="entry name" value="Mem_transp_PIN-like"/>
</dbReference>
<protein>
    <submittedName>
        <fullName evidence="8">AEC family transporter</fullName>
    </submittedName>
</protein>
<evidence type="ECO:0000313" key="8">
    <source>
        <dbReference type="EMBL" id="MDC7228648.1"/>
    </source>
</evidence>
<keyword evidence="3" id="KW-1003">Cell membrane</keyword>
<dbReference type="PANTHER" id="PTHR36838:SF3">
    <property type="entry name" value="TRANSPORTER AUXIN EFFLUX CARRIER EC FAMILY"/>
    <property type="match status" value="1"/>
</dbReference>
<feature type="transmembrane region" description="Helical" evidence="7">
    <location>
        <begin position="121"/>
        <end position="140"/>
    </location>
</feature>
<feature type="transmembrane region" description="Helical" evidence="7">
    <location>
        <begin position="94"/>
        <end position="115"/>
    </location>
</feature>
<dbReference type="Pfam" id="PF03547">
    <property type="entry name" value="Mem_trans"/>
    <property type="match status" value="1"/>
</dbReference>
<sequence>MNELIKRIIPVFLLILVGYIIKRKNILSDDGIKTLKTLIVTIFLPASLFFAFLDADMTSKYVLLIAGVFFFCLVLYLIGLILKKTAILDSIYGAEFFTGFEFGMVGIALFSGIFGVKALPVIALIGVGHEFFIWFVYLPLLQSHSDEYKTSFKDILISFAKTPIIISIVISIILNKAGLANAVRENFISGGFVTAIGWVSSVTISVVLLVLGASLKFDHIEIGRSLKFILVRFVVAGAVALAAFLAVDHLIPDLPELFPYAWLTFFLLPPPYIIPIYVPDSHNEENVFLSNTIMLYTLFSLAVFVIVLFIFPPVL</sequence>
<feature type="transmembrane region" description="Helical" evidence="7">
    <location>
        <begin position="34"/>
        <end position="55"/>
    </location>
</feature>
<dbReference type="AlphaFoldDB" id="A0AAJ1MKJ5"/>
<gene>
    <name evidence="8" type="ORF">PQJ61_17940</name>
</gene>
<evidence type="ECO:0000313" key="9">
    <source>
        <dbReference type="Proteomes" id="UP001221217"/>
    </source>
</evidence>
<keyword evidence="2" id="KW-0813">Transport</keyword>
<evidence type="ECO:0000256" key="4">
    <source>
        <dbReference type="ARBA" id="ARBA00022692"/>
    </source>
</evidence>
<evidence type="ECO:0000256" key="6">
    <source>
        <dbReference type="ARBA" id="ARBA00023136"/>
    </source>
</evidence>
<dbReference type="PANTHER" id="PTHR36838">
    <property type="entry name" value="AUXIN EFFLUX CARRIER FAMILY PROTEIN"/>
    <property type="match status" value="1"/>
</dbReference>
<keyword evidence="5 7" id="KW-1133">Transmembrane helix</keyword>
<feature type="transmembrane region" description="Helical" evidence="7">
    <location>
        <begin position="152"/>
        <end position="175"/>
    </location>
</feature>
<dbReference type="EMBL" id="JAQQAL010000052">
    <property type="protein sequence ID" value="MDC7228648.1"/>
    <property type="molecule type" value="Genomic_DNA"/>
</dbReference>
<keyword evidence="4 7" id="KW-0812">Transmembrane</keyword>
<reference evidence="8 9" key="1">
    <citation type="submission" date="2022-12" db="EMBL/GenBank/DDBJ databases">
        <title>Metagenome assembled genome from gulf of manar.</title>
        <authorList>
            <person name="Kohli P."/>
            <person name="Pk S."/>
            <person name="Venkata Ramana C."/>
            <person name="Sasikala C."/>
        </authorList>
    </citation>
    <scope>NUCLEOTIDE SEQUENCE [LARGE SCALE GENOMIC DNA]</scope>
    <source>
        <strain evidence="8">JB008</strain>
    </source>
</reference>
<keyword evidence="6 7" id="KW-0472">Membrane</keyword>
<evidence type="ECO:0000256" key="3">
    <source>
        <dbReference type="ARBA" id="ARBA00022475"/>
    </source>
</evidence>
<organism evidence="8 9">
    <name type="scientific">Candidatus Thalassospirochaeta sargassi</name>
    <dbReference type="NCBI Taxonomy" id="3119039"/>
    <lineage>
        <taxon>Bacteria</taxon>
        <taxon>Pseudomonadati</taxon>
        <taxon>Spirochaetota</taxon>
        <taxon>Spirochaetia</taxon>
        <taxon>Spirochaetales</taxon>
        <taxon>Spirochaetaceae</taxon>
        <taxon>Candidatus Thalassospirochaeta</taxon>
    </lineage>
</organism>
<name>A0AAJ1MKJ5_9SPIO</name>
<comment type="caution">
    <text evidence="8">The sequence shown here is derived from an EMBL/GenBank/DDBJ whole genome shotgun (WGS) entry which is preliminary data.</text>
</comment>
<feature type="transmembrane region" description="Helical" evidence="7">
    <location>
        <begin position="6"/>
        <end position="22"/>
    </location>
</feature>
<evidence type="ECO:0000256" key="1">
    <source>
        <dbReference type="ARBA" id="ARBA00004141"/>
    </source>
</evidence>
<feature type="transmembrane region" description="Helical" evidence="7">
    <location>
        <begin position="229"/>
        <end position="251"/>
    </location>
</feature>
<evidence type="ECO:0000256" key="5">
    <source>
        <dbReference type="ARBA" id="ARBA00022989"/>
    </source>
</evidence>
<accession>A0AAJ1MKJ5</accession>
<comment type="subcellular location">
    <subcellularLocation>
        <location evidence="1">Membrane</location>
        <topology evidence="1">Multi-pass membrane protein</topology>
    </subcellularLocation>
</comment>